<protein>
    <submittedName>
        <fullName evidence="2">Uncharacterized protein</fullName>
    </submittedName>
</protein>
<dbReference type="EMBL" id="CP051139">
    <property type="protein sequence ID" value="QIW96509.1"/>
    <property type="molecule type" value="Genomic_DNA"/>
</dbReference>
<dbReference type="AlphaFoldDB" id="A0A6H0XPV4"/>
<sequence>MQAPVNSASSDENEPQPLDQEESRLQVMYADVASMLQRINMRILVDAELTLQLDLGGCFTRHALFGRIDLLLAQAGRTQCTIAELKYSRGPAELKDVRIRRRHFADGYIGALRKIYHAIDDRHSTILFQLDAVFTTSNDTARVRDHGEDHVRLEVDMDAARQIVEIAPV</sequence>
<evidence type="ECO:0000313" key="2">
    <source>
        <dbReference type="EMBL" id="QIW96509.1"/>
    </source>
</evidence>
<dbReference type="Proteomes" id="UP000503462">
    <property type="component" value="Chromosome 1"/>
</dbReference>
<proteinExistence type="predicted"/>
<evidence type="ECO:0000256" key="1">
    <source>
        <dbReference type="SAM" id="MobiDB-lite"/>
    </source>
</evidence>
<name>A0A6H0XPV4_9PEZI</name>
<accession>A0A6H0XPV4</accession>
<feature type="region of interest" description="Disordered" evidence="1">
    <location>
        <begin position="1"/>
        <end position="21"/>
    </location>
</feature>
<keyword evidence="3" id="KW-1185">Reference proteome</keyword>
<gene>
    <name evidence="2" type="ORF">AMS68_002027</name>
</gene>
<feature type="compositionally biased region" description="Polar residues" evidence="1">
    <location>
        <begin position="1"/>
        <end position="10"/>
    </location>
</feature>
<organism evidence="2 3">
    <name type="scientific">Peltaster fructicola</name>
    <dbReference type="NCBI Taxonomy" id="286661"/>
    <lineage>
        <taxon>Eukaryota</taxon>
        <taxon>Fungi</taxon>
        <taxon>Dikarya</taxon>
        <taxon>Ascomycota</taxon>
        <taxon>Pezizomycotina</taxon>
        <taxon>Dothideomycetes</taxon>
        <taxon>Dothideomycetes incertae sedis</taxon>
        <taxon>Peltaster</taxon>
    </lineage>
</organism>
<evidence type="ECO:0000313" key="3">
    <source>
        <dbReference type="Proteomes" id="UP000503462"/>
    </source>
</evidence>
<reference evidence="2 3" key="1">
    <citation type="journal article" date="2016" name="Sci. Rep.">
        <title>Peltaster fructicola genome reveals evolution from an invasive phytopathogen to an ectophytic parasite.</title>
        <authorList>
            <person name="Xu C."/>
            <person name="Chen H."/>
            <person name="Gleason M.L."/>
            <person name="Xu J.R."/>
            <person name="Liu H."/>
            <person name="Zhang R."/>
            <person name="Sun G."/>
        </authorList>
    </citation>
    <scope>NUCLEOTIDE SEQUENCE [LARGE SCALE GENOMIC DNA]</scope>
    <source>
        <strain evidence="2 3">LNHT1506</strain>
    </source>
</reference>